<evidence type="ECO:0000313" key="2">
    <source>
        <dbReference type="EMBL" id="CAG8552534.1"/>
    </source>
</evidence>
<dbReference type="EMBL" id="CAJVPP010001390">
    <property type="protein sequence ID" value="CAG8552534.1"/>
    <property type="molecule type" value="Genomic_DNA"/>
</dbReference>
<evidence type="ECO:0000313" key="3">
    <source>
        <dbReference type="Proteomes" id="UP000789375"/>
    </source>
</evidence>
<dbReference type="SUPFAM" id="SSF56112">
    <property type="entry name" value="Protein kinase-like (PK-like)"/>
    <property type="match status" value="1"/>
</dbReference>
<dbReference type="GO" id="GO:0004672">
    <property type="term" value="F:protein kinase activity"/>
    <property type="evidence" value="ECO:0007669"/>
    <property type="project" value="InterPro"/>
</dbReference>
<name>A0A9N9FRJ0_FUNMO</name>
<reference evidence="2" key="1">
    <citation type="submission" date="2021-06" db="EMBL/GenBank/DDBJ databases">
        <authorList>
            <person name="Kallberg Y."/>
            <person name="Tangrot J."/>
            <person name="Rosling A."/>
        </authorList>
    </citation>
    <scope>NUCLEOTIDE SEQUENCE</scope>
    <source>
        <strain evidence="2">87-6 pot B 2015</strain>
    </source>
</reference>
<dbReference type="InterPro" id="IPR001245">
    <property type="entry name" value="Ser-Thr/Tyr_kinase_cat_dom"/>
</dbReference>
<proteinExistence type="predicted"/>
<dbReference type="InterPro" id="IPR011009">
    <property type="entry name" value="Kinase-like_dom_sf"/>
</dbReference>
<protein>
    <submittedName>
        <fullName evidence="2">14427_t:CDS:1</fullName>
    </submittedName>
</protein>
<sequence>MTGLPPHYDVPHEFPLAIQICDGLRPESNFKVPQQILKIIEKCWDKDPSKRPKANELHGKFKKLEKDHEDKNSLIYKQFQETDKINKQFSSEISYTTHQGYTSKRLDFKNLLENNNSDTLGEECSEHLRIDLS</sequence>
<accession>A0A9N9FRJ0</accession>
<comment type="caution">
    <text evidence="2">The sequence shown here is derived from an EMBL/GenBank/DDBJ whole genome shotgun (WGS) entry which is preliminary data.</text>
</comment>
<evidence type="ECO:0000259" key="1">
    <source>
        <dbReference type="Pfam" id="PF07714"/>
    </source>
</evidence>
<organism evidence="2 3">
    <name type="scientific">Funneliformis mosseae</name>
    <name type="common">Endomycorrhizal fungus</name>
    <name type="synonym">Glomus mosseae</name>
    <dbReference type="NCBI Taxonomy" id="27381"/>
    <lineage>
        <taxon>Eukaryota</taxon>
        <taxon>Fungi</taxon>
        <taxon>Fungi incertae sedis</taxon>
        <taxon>Mucoromycota</taxon>
        <taxon>Glomeromycotina</taxon>
        <taxon>Glomeromycetes</taxon>
        <taxon>Glomerales</taxon>
        <taxon>Glomeraceae</taxon>
        <taxon>Funneliformis</taxon>
    </lineage>
</organism>
<gene>
    <name evidence="2" type="ORF">FMOSSE_LOCUS6542</name>
</gene>
<dbReference type="Gene3D" id="1.10.510.10">
    <property type="entry name" value="Transferase(Phosphotransferase) domain 1"/>
    <property type="match status" value="1"/>
</dbReference>
<dbReference type="Proteomes" id="UP000789375">
    <property type="component" value="Unassembled WGS sequence"/>
</dbReference>
<keyword evidence="3" id="KW-1185">Reference proteome</keyword>
<dbReference type="Pfam" id="PF07714">
    <property type="entry name" value="PK_Tyr_Ser-Thr"/>
    <property type="match status" value="1"/>
</dbReference>
<dbReference type="AlphaFoldDB" id="A0A9N9FRJ0"/>
<feature type="domain" description="Serine-threonine/tyrosine-protein kinase catalytic" evidence="1">
    <location>
        <begin position="14"/>
        <end position="60"/>
    </location>
</feature>